<dbReference type="Pfam" id="PF02148">
    <property type="entry name" value="zf-UBP"/>
    <property type="match status" value="1"/>
</dbReference>
<dbReference type="EMBL" id="CP045643">
    <property type="protein sequence ID" value="QFZ72524.1"/>
    <property type="molecule type" value="Genomic_DNA"/>
</dbReference>
<dbReference type="SUPFAM" id="SSF57850">
    <property type="entry name" value="RING/U-box"/>
    <property type="match status" value="1"/>
</dbReference>
<dbReference type="RefSeq" id="WP_153286893.1">
    <property type="nucleotide sequence ID" value="NZ_CP045643.1"/>
</dbReference>
<dbReference type="InterPro" id="IPR001607">
    <property type="entry name" value="Znf_UBP"/>
</dbReference>
<evidence type="ECO:0000313" key="3">
    <source>
        <dbReference type="Proteomes" id="UP000326179"/>
    </source>
</evidence>
<dbReference type="InterPro" id="IPR013083">
    <property type="entry name" value="Znf_RING/FYVE/PHD"/>
</dbReference>
<evidence type="ECO:0000259" key="1">
    <source>
        <dbReference type="PROSITE" id="PS50271"/>
    </source>
</evidence>
<organism evidence="2 3">
    <name type="scientific">Streptomyces fagopyri</name>
    <dbReference type="NCBI Taxonomy" id="2662397"/>
    <lineage>
        <taxon>Bacteria</taxon>
        <taxon>Bacillati</taxon>
        <taxon>Actinomycetota</taxon>
        <taxon>Actinomycetes</taxon>
        <taxon>Kitasatosporales</taxon>
        <taxon>Streptomycetaceae</taxon>
        <taxon>Streptomyces</taxon>
    </lineage>
</organism>
<name>A0A5Q0L6Y1_9ACTN</name>
<proteinExistence type="predicted"/>
<keyword evidence="3" id="KW-1185">Reference proteome</keyword>
<protein>
    <recommendedName>
        <fullName evidence="1">UBP-type domain-containing protein</fullName>
    </recommendedName>
</protein>
<sequence length="117" mass="12464">METWTVAADGGRPGGRSCSHLGQVVPDIGSSPTTGGRPDAPAGCAECTARGQDWVHLRQCLTCGHIGCCDSSRGGHATAHYERTGHPIARSAEVGETWAWCYSDEVFLDGHRRRRSG</sequence>
<gene>
    <name evidence="2" type="ORF">GFH48_03920</name>
</gene>
<accession>A0A5Q0L6Y1</accession>
<dbReference type="Gene3D" id="3.30.40.10">
    <property type="entry name" value="Zinc/RING finger domain, C3HC4 (zinc finger)"/>
    <property type="match status" value="1"/>
</dbReference>
<feature type="domain" description="UBP-type" evidence="1">
    <location>
        <begin position="16"/>
        <end position="117"/>
    </location>
</feature>
<dbReference type="Proteomes" id="UP000326179">
    <property type="component" value="Chromosome"/>
</dbReference>
<dbReference type="GO" id="GO:0008270">
    <property type="term" value="F:zinc ion binding"/>
    <property type="evidence" value="ECO:0007669"/>
    <property type="project" value="InterPro"/>
</dbReference>
<reference evidence="2 3" key="1">
    <citation type="submission" date="2019-10" db="EMBL/GenBank/DDBJ databases">
        <title>A novel species.</title>
        <authorList>
            <person name="Gao J."/>
        </authorList>
    </citation>
    <scope>NUCLEOTIDE SEQUENCE [LARGE SCALE GENOMIC DNA]</scope>
    <source>
        <strain evidence="2 3">QMT-28</strain>
    </source>
</reference>
<dbReference type="KEGG" id="sfy:GFH48_03920"/>
<dbReference type="AlphaFoldDB" id="A0A5Q0L6Y1"/>
<evidence type="ECO:0000313" key="2">
    <source>
        <dbReference type="EMBL" id="QFZ72524.1"/>
    </source>
</evidence>
<dbReference type="PROSITE" id="PS50271">
    <property type="entry name" value="ZF_UBP"/>
    <property type="match status" value="1"/>
</dbReference>